<keyword evidence="3" id="KW-1185">Reference proteome</keyword>
<accession>A0ABR8AIC3</accession>
<evidence type="ECO:0000313" key="3">
    <source>
        <dbReference type="Proteomes" id="UP000658514"/>
    </source>
</evidence>
<comment type="caution">
    <text evidence="2">The sequence shown here is derived from an EMBL/GenBank/DDBJ whole genome shotgun (WGS) entry which is preliminary data.</text>
</comment>
<dbReference type="RefSeq" id="WP_190548741.1">
    <property type="nucleotide sequence ID" value="NZ_CAWPNO010000097.1"/>
</dbReference>
<sequence>MLNATFIVSKLHQAIVVSFLSLSSFTIASPTFAASLDFSTWDKSGDVFSNLTETKLTNAFTDGSDDADNYNLSGNDPTDISLLENFLALNPGKLGDDATEGSAIKTALNVLAGDVFSFDYSFSTYDTVSSDRAFATIGNLVFSLTGSTPFSYTFATSGIYNIGIGVIDVNDVVNSSTLSLTNASLTNPQSVPEPLTTLGSILAGSFGVMLKRRDSKKA</sequence>
<dbReference type="InterPro" id="IPR026374">
    <property type="entry name" value="Cyano_PEP"/>
</dbReference>
<name>A0ABR8AIC3_9CYAN</name>
<feature type="chain" id="PRO_5046070173" evidence="1">
    <location>
        <begin position="34"/>
        <end position="218"/>
    </location>
</feature>
<evidence type="ECO:0000256" key="1">
    <source>
        <dbReference type="SAM" id="SignalP"/>
    </source>
</evidence>
<proteinExistence type="predicted"/>
<protein>
    <submittedName>
        <fullName evidence="2">PEP-CTERM sorting domain-containing protein</fullName>
    </submittedName>
</protein>
<dbReference type="EMBL" id="JACJQH010000061">
    <property type="protein sequence ID" value="MBD2199479.1"/>
    <property type="molecule type" value="Genomic_DNA"/>
</dbReference>
<feature type="signal peptide" evidence="1">
    <location>
        <begin position="1"/>
        <end position="33"/>
    </location>
</feature>
<organism evidence="2 3">
    <name type="scientific">Calothrix parietina FACHB-288</name>
    <dbReference type="NCBI Taxonomy" id="2692896"/>
    <lineage>
        <taxon>Bacteria</taxon>
        <taxon>Bacillati</taxon>
        <taxon>Cyanobacteriota</taxon>
        <taxon>Cyanophyceae</taxon>
        <taxon>Nostocales</taxon>
        <taxon>Calotrichaceae</taxon>
        <taxon>Calothrix</taxon>
    </lineage>
</organism>
<keyword evidence="1" id="KW-0732">Signal</keyword>
<evidence type="ECO:0000313" key="2">
    <source>
        <dbReference type="EMBL" id="MBD2199479.1"/>
    </source>
</evidence>
<gene>
    <name evidence="2" type="ORF">H6G24_29025</name>
</gene>
<dbReference type="Proteomes" id="UP000658514">
    <property type="component" value="Unassembled WGS sequence"/>
</dbReference>
<reference evidence="2 3" key="1">
    <citation type="journal article" date="2020" name="ISME J.">
        <title>Comparative genomics reveals insights into cyanobacterial evolution and habitat adaptation.</title>
        <authorList>
            <person name="Chen M.Y."/>
            <person name="Teng W.K."/>
            <person name="Zhao L."/>
            <person name="Hu C.X."/>
            <person name="Zhou Y.K."/>
            <person name="Han B.P."/>
            <person name="Song L.R."/>
            <person name="Shu W.S."/>
        </authorList>
    </citation>
    <scope>NUCLEOTIDE SEQUENCE [LARGE SCALE GENOMIC DNA]</scope>
    <source>
        <strain evidence="2 3">FACHB-288</strain>
    </source>
</reference>
<dbReference type="NCBIfam" id="TIGR04155">
    <property type="entry name" value="cyano_PEP"/>
    <property type="match status" value="1"/>
</dbReference>